<name>A0A158IW72_9BURK</name>
<keyword evidence="4 8" id="KW-0812">Transmembrane</keyword>
<feature type="transmembrane region" description="Helical" evidence="8">
    <location>
        <begin position="388"/>
        <end position="405"/>
    </location>
</feature>
<evidence type="ECO:0000256" key="3">
    <source>
        <dbReference type="ARBA" id="ARBA00022475"/>
    </source>
</evidence>
<accession>A0A158IW72</accession>
<keyword evidence="6 8" id="KW-0472">Membrane</keyword>
<feature type="region of interest" description="Disordered" evidence="7">
    <location>
        <begin position="645"/>
        <end position="735"/>
    </location>
</feature>
<dbReference type="GO" id="GO:0022857">
    <property type="term" value="F:transmembrane transporter activity"/>
    <property type="evidence" value="ECO:0007669"/>
    <property type="project" value="InterPro"/>
</dbReference>
<sequence length="768" mass="82685">MTLPSARDWLFSLKTFTASMLALYIALRLELPRPYWAMATVYIVSNPFVGATRSKALYRALGTMLGAAAAVLFVPPFVESPYIFSFVVAMWTGTLLYLAISDRTARSYVFMLAGYTLPLIALPAVTNPTGVFDLAITRTEEILLGIVCASVVGGAVFPNRLAPSLVERTDAWFRDAAFYVKETLSGRIAGQAISASRQRLATMVNQLEFLLSQLAYDHTRPDILERAHALRGRMQLLLPIVSALADPLIALLGGAQARPAGLEALLADVVKWFDAPLAQDDDAAADRLRERIAALEPQTAELTTWDGALLSSALWRLRQVVDVWQDCRALRSLIAREAGVWRPRFRHWRLGGSERYFDRGMLLFSAGSAVAAIFVASSVWISSGWQDGAAAVSLAAVACCFFAALDEPAPQVFAFFVWTCASVVLAGLYLFVILPNVHDFAMLVVMFAVPFIIVGTLIPRPQFNLATMLVAVNTASFISIQSAYEANFLTFLNSNLAGPAGLLFAFIWTRVTRPFGAELAAARLMRSSWQDVALATATPPGGDQRNLAARMLDRLMQLIPRLAATDDHRHPSIESFRDLRVAFNALDLLRVRRRAGDEVGASIDSVLVGVREHYNRCAARRVRQAVPESLQTAIDAAMARVSRAEVREETGAAAPVEPPAPAAPAGPSKPAESAPAAPAGPIVPPVPAEPAEPAAPAAPAAPAEPAEPAAPAEPVEPVEPTEPAAPTTPPPLPTRYLRDALHALVGMRLSLFPQLSGVSGPARPEAQA</sequence>
<feature type="compositionally biased region" description="Pro residues" evidence="7">
    <location>
        <begin position="681"/>
        <end position="690"/>
    </location>
</feature>
<evidence type="ECO:0000256" key="2">
    <source>
        <dbReference type="ARBA" id="ARBA00022448"/>
    </source>
</evidence>
<feature type="transmembrane region" description="Helical" evidence="8">
    <location>
        <begin position="142"/>
        <end position="162"/>
    </location>
</feature>
<evidence type="ECO:0000256" key="6">
    <source>
        <dbReference type="ARBA" id="ARBA00023136"/>
    </source>
</evidence>
<dbReference type="STRING" id="326474.AWB65_05517"/>
<dbReference type="EMBL" id="FCNW02000046">
    <property type="protein sequence ID" value="SAL60884.1"/>
    <property type="molecule type" value="Genomic_DNA"/>
</dbReference>
<evidence type="ECO:0000256" key="7">
    <source>
        <dbReference type="SAM" id="MobiDB-lite"/>
    </source>
</evidence>
<keyword evidence="3" id="KW-1003">Cell membrane</keyword>
<gene>
    <name evidence="9" type="ORF">AWB65_05517</name>
</gene>
<dbReference type="PANTHER" id="PTHR30509">
    <property type="entry name" value="P-HYDROXYBENZOIC ACID EFFLUX PUMP SUBUNIT-RELATED"/>
    <property type="match status" value="1"/>
</dbReference>
<feature type="compositionally biased region" description="Low complexity" evidence="7">
    <location>
        <begin position="691"/>
        <end position="715"/>
    </location>
</feature>
<evidence type="ECO:0000256" key="5">
    <source>
        <dbReference type="ARBA" id="ARBA00022989"/>
    </source>
</evidence>
<evidence type="ECO:0000256" key="1">
    <source>
        <dbReference type="ARBA" id="ARBA00004651"/>
    </source>
</evidence>
<organism evidence="9 10">
    <name type="scientific">Caballeronia humi</name>
    <dbReference type="NCBI Taxonomy" id="326474"/>
    <lineage>
        <taxon>Bacteria</taxon>
        <taxon>Pseudomonadati</taxon>
        <taxon>Pseudomonadota</taxon>
        <taxon>Betaproteobacteria</taxon>
        <taxon>Burkholderiales</taxon>
        <taxon>Burkholderiaceae</taxon>
        <taxon>Caballeronia</taxon>
    </lineage>
</organism>
<dbReference type="InterPro" id="IPR006726">
    <property type="entry name" value="PHBA_efflux_AaeB/fusaric-R"/>
</dbReference>
<keyword evidence="2" id="KW-0813">Transport</keyword>
<keyword evidence="10" id="KW-1185">Reference proteome</keyword>
<feature type="transmembrane region" description="Helical" evidence="8">
    <location>
        <begin position="56"/>
        <end position="75"/>
    </location>
</feature>
<dbReference type="PANTHER" id="PTHR30509:SF9">
    <property type="entry name" value="MULTIDRUG RESISTANCE PROTEIN MDTO"/>
    <property type="match status" value="1"/>
</dbReference>
<evidence type="ECO:0000256" key="8">
    <source>
        <dbReference type="SAM" id="Phobius"/>
    </source>
</evidence>
<dbReference type="RefSeq" id="WP_087670182.1">
    <property type="nucleotide sequence ID" value="NZ_FCNW02000046.1"/>
</dbReference>
<dbReference type="OrthoDB" id="9807111at2"/>
<evidence type="ECO:0000313" key="9">
    <source>
        <dbReference type="EMBL" id="SAL60884.1"/>
    </source>
</evidence>
<comment type="subcellular location">
    <subcellularLocation>
        <location evidence="1">Cell membrane</location>
        <topology evidence="1">Multi-pass membrane protein</topology>
    </subcellularLocation>
</comment>
<feature type="compositionally biased region" description="Low complexity" evidence="7">
    <location>
        <begin position="665"/>
        <end position="680"/>
    </location>
</feature>
<feature type="transmembrane region" description="Helical" evidence="8">
    <location>
        <begin position="412"/>
        <end position="434"/>
    </location>
</feature>
<feature type="transmembrane region" description="Helical" evidence="8">
    <location>
        <begin position="107"/>
        <end position="126"/>
    </location>
</feature>
<comment type="caution">
    <text evidence="9">The sequence shown here is derived from an EMBL/GenBank/DDBJ whole genome shotgun (WGS) entry which is preliminary data.</text>
</comment>
<evidence type="ECO:0000256" key="4">
    <source>
        <dbReference type="ARBA" id="ARBA00022692"/>
    </source>
</evidence>
<proteinExistence type="predicted"/>
<feature type="transmembrane region" description="Helical" evidence="8">
    <location>
        <begin position="490"/>
        <end position="509"/>
    </location>
</feature>
<feature type="transmembrane region" description="Helical" evidence="8">
    <location>
        <begin position="81"/>
        <end position="100"/>
    </location>
</feature>
<dbReference type="AlphaFoldDB" id="A0A158IW72"/>
<protein>
    <submittedName>
        <fullName evidence="9">Fusaric acid resistance protein region</fullName>
    </submittedName>
</protein>
<feature type="transmembrane region" description="Helical" evidence="8">
    <location>
        <begin position="440"/>
        <end position="458"/>
    </location>
</feature>
<dbReference type="Pfam" id="PF04632">
    <property type="entry name" value="FUSC"/>
    <property type="match status" value="1"/>
</dbReference>
<reference evidence="9" key="1">
    <citation type="submission" date="2016-01" db="EMBL/GenBank/DDBJ databases">
        <authorList>
            <person name="Peeters C."/>
        </authorList>
    </citation>
    <scope>NUCLEOTIDE SEQUENCE [LARGE SCALE GENOMIC DNA]</scope>
    <source>
        <strain evidence="9">LMG 22934</strain>
    </source>
</reference>
<dbReference type="Proteomes" id="UP000054977">
    <property type="component" value="Unassembled WGS sequence"/>
</dbReference>
<dbReference type="GO" id="GO:0005886">
    <property type="term" value="C:plasma membrane"/>
    <property type="evidence" value="ECO:0007669"/>
    <property type="project" value="UniProtKB-SubCell"/>
</dbReference>
<evidence type="ECO:0000313" key="10">
    <source>
        <dbReference type="Proteomes" id="UP000054977"/>
    </source>
</evidence>
<feature type="transmembrane region" description="Helical" evidence="8">
    <location>
        <begin position="362"/>
        <end position="382"/>
    </location>
</feature>
<feature type="transmembrane region" description="Helical" evidence="8">
    <location>
        <begin position="9"/>
        <end position="27"/>
    </location>
</feature>
<keyword evidence="5 8" id="KW-1133">Transmembrane helix</keyword>